<dbReference type="InterPro" id="IPR025737">
    <property type="entry name" value="FApF"/>
</dbReference>
<dbReference type="RefSeq" id="WP_015723842.1">
    <property type="nucleotide sequence ID" value="NC_014972.1"/>
</dbReference>
<dbReference type="AlphaFoldDB" id="A0A7U3YKZ3"/>
<dbReference type="EMBL" id="CP002364">
    <property type="protein sequence ID" value="ADW17299.1"/>
    <property type="molecule type" value="Genomic_DNA"/>
</dbReference>
<feature type="signal peptide" evidence="1">
    <location>
        <begin position="1"/>
        <end position="21"/>
    </location>
</feature>
<proteinExistence type="predicted"/>
<sequence>MKHGILALVCSILLIPAVVSADNLMRDYIAAPPGTLLSLLYYNHVSGDTLNVNGDKAADIDFAEELFLLREVYYFNMGSMLANAQVIVPFGNASLDVAGPGQNSSGIGDIILLGTIWLVNSPQSKTYLAFSPYFFLPTGEYDSDQGLNLGGNRWAFREEVNFTQGFDLIPNHPLYFEVTTGFDFYTTNDDYLGGQDLAQDPLFNLESHLSIDLAKNWAVSFDYYGHWGGSTELDDVEVANSEINSQTIGGTLTYSFAPGWQLLLQYKEDVKNDNGIEVEVVQARIFYATDFGNLFH</sequence>
<reference evidence="2 3" key="1">
    <citation type="journal article" date="2011" name="Stand. Genomic Sci.">
        <title>Complete genome sequence of Desulfobulbus propionicus type strain (1pr3).</title>
        <authorList>
            <person name="Pagani I."/>
            <person name="Lapidus A."/>
            <person name="Nolan M."/>
            <person name="Lucas S."/>
            <person name="Hammon N."/>
            <person name="Deshpande S."/>
            <person name="Cheng J.F."/>
            <person name="Chertkov O."/>
            <person name="Davenport K."/>
            <person name="Tapia R."/>
            <person name="Han C."/>
            <person name="Goodwin L."/>
            <person name="Pitluck S."/>
            <person name="Liolios K."/>
            <person name="Mavromatis K."/>
            <person name="Ivanova N."/>
            <person name="Mikhailova N."/>
            <person name="Pati A."/>
            <person name="Chen A."/>
            <person name="Palaniappan K."/>
            <person name="Land M."/>
            <person name="Hauser L."/>
            <person name="Chang Y.J."/>
            <person name="Jeffries C.D."/>
            <person name="Detter J.C."/>
            <person name="Brambilla E."/>
            <person name="Kannan K.P."/>
            <person name="Djao O.D."/>
            <person name="Rohde M."/>
            <person name="Pukall R."/>
            <person name="Spring S."/>
            <person name="Goker M."/>
            <person name="Sikorski J."/>
            <person name="Woyke T."/>
            <person name="Bristow J."/>
            <person name="Eisen J.A."/>
            <person name="Markowitz V."/>
            <person name="Hugenholtz P."/>
            <person name="Kyrpides N.C."/>
            <person name="Klenk H.P."/>
        </authorList>
    </citation>
    <scope>NUCLEOTIDE SEQUENCE [LARGE SCALE GENOMIC DNA]</scope>
    <source>
        <strain evidence="3">ATCC 33891 / DSM 2032 / 1pr3</strain>
    </source>
</reference>
<protein>
    <submittedName>
        <fullName evidence="2">Quinohemoprotein alcohol dehydrogenase</fullName>
    </submittedName>
</protein>
<evidence type="ECO:0000256" key="1">
    <source>
        <dbReference type="SAM" id="SignalP"/>
    </source>
</evidence>
<keyword evidence="1" id="KW-0732">Signal</keyword>
<dbReference type="Proteomes" id="UP000006365">
    <property type="component" value="Chromosome"/>
</dbReference>
<dbReference type="KEGG" id="dpr:Despr_1127"/>
<gene>
    <name evidence="2" type="ordered locus">Despr_1127</name>
</gene>
<dbReference type="Pfam" id="PF13557">
    <property type="entry name" value="Phenol_MetA_deg"/>
    <property type="match status" value="1"/>
</dbReference>
<evidence type="ECO:0000313" key="3">
    <source>
        <dbReference type="Proteomes" id="UP000006365"/>
    </source>
</evidence>
<accession>A0A7U3YKZ3</accession>
<name>A0A7U3YKZ3_DESPD</name>
<keyword evidence="3" id="KW-1185">Reference proteome</keyword>
<evidence type="ECO:0000313" key="2">
    <source>
        <dbReference type="EMBL" id="ADW17299.1"/>
    </source>
</evidence>
<feature type="chain" id="PRO_5031466357" evidence="1">
    <location>
        <begin position="22"/>
        <end position="296"/>
    </location>
</feature>
<organism evidence="2 3">
    <name type="scientific">Desulfobulbus propionicus (strain ATCC 33891 / DSM 2032 / VKM B-1956 / 1pr3)</name>
    <dbReference type="NCBI Taxonomy" id="577650"/>
    <lineage>
        <taxon>Bacteria</taxon>
        <taxon>Pseudomonadati</taxon>
        <taxon>Thermodesulfobacteriota</taxon>
        <taxon>Desulfobulbia</taxon>
        <taxon>Desulfobulbales</taxon>
        <taxon>Desulfobulbaceae</taxon>
        <taxon>Desulfobulbus</taxon>
    </lineage>
</organism>